<protein>
    <submittedName>
        <fullName evidence="1">Spo0E like sporulation regulatory protein</fullName>
    </submittedName>
</protein>
<evidence type="ECO:0000313" key="1">
    <source>
        <dbReference type="EMBL" id="SDJ82485.1"/>
    </source>
</evidence>
<dbReference type="Proteomes" id="UP000198694">
    <property type="component" value="Unassembled WGS sequence"/>
</dbReference>
<organism evidence="1 2">
    <name type="scientific">Sediminibacillus albus</name>
    <dbReference type="NCBI Taxonomy" id="407036"/>
    <lineage>
        <taxon>Bacteria</taxon>
        <taxon>Bacillati</taxon>
        <taxon>Bacillota</taxon>
        <taxon>Bacilli</taxon>
        <taxon>Bacillales</taxon>
        <taxon>Bacillaceae</taxon>
        <taxon>Sediminibacillus</taxon>
    </lineage>
</organism>
<dbReference type="STRING" id="407036.SAMN05216243_1027"/>
<sequence length="59" mass="7033">MKEIEEMEKKIENLRVRMYQVFQFNPDSPEILKLSQRLDDALNQFDLLKKGQNGNSAKY</sequence>
<dbReference type="AlphaFoldDB" id="A0A1G8WXZ2"/>
<dbReference type="OrthoDB" id="2973540at2"/>
<gene>
    <name evidence="1" type="ORF">SAMN05216243_1027</name>
</gene>
<dbReference type="SUPFAM" id="SSF140500">
    <property type="entry name" value="BAS1536-like"/>
    <property type="match status" value="1"/>
</dbReference>
<reference evidence="1 2" key="1">
    <citation type="submission" date="2016-10" db="EMBL/GenBank/DDBJ databases">
        <authorList>
            <person name="de Groot N.N."/>
        </authorList>
    </citation>
    <scope>NUCLEOTIDE SEQUENCE [LARGE SCALE GENOMIC DNA]</scope>
    <source>
        <strain evidence="1 2">CGMCC 1.6502</strain>
    </source>
</reference>
<dbReference type="InterPro" id="IPR037208">
    <property type="entry name" value="Spo0E-like_sf"/>
</dbReference>
<keyword evidence="2" id="KW-1185">Reference proteome</keyword>
<name>A0A1G8WXZ2_9BACI</name>
<accession>A0A1G8WXZ2</accession>
<dbReference type="Gene3D" id="4.10.280.10">
    <property type="entry name" value="Helix-loop-helix DNA-binding domain"/>
    <property type="match status" value="1"/>
</dbReference>
<dbReference type="EMBL" id="FNFL01000001">
    <property type="protein sequence ID" value="SDJ82485.1"/>
    <property type="molecule type" value="Genomic_DNA"/>
</dbReference>
<evidence type="ECO:0000313" key="2">
    <source>
        <dbReference type="Proteomes" id="UP000198694"/>
    </source>
</evidence>
<dbReference type="InterPro" id="IPR036638">
    <property type="entry name" value="HLH_DNA-bd_sf"/>
</dbReference>
<dbReference type="InterPro" id="IPR018540">
    <property type="entry name" value="Spo0E-like"/>
</dbReference>
<dbReference type="RefSeq" id="WP_093211648.1">
    <property type="nucleotide sequence ID" value="NZ_FNFL01000001.1"/>
</dbReference>
<dbReference type="GO" id="GO:0046983">
    <property type="term" value="F:protein dimerization activity"/>
    <property type="evidence" value="ECO:0007669"/>
    <property type="project" value="InterPro"/>
</dbReference>
<proteinExistence type="predicted"/>
<dbReference type="Pfam" id="PF09388">
    <property type="entry name" value="SpoOE-like"/>
    <property type="match status" value="1"/>
</dbReference>
<dbReference type="GO" id="GO:0043937">
    <property type="term" value="P:regulation of sporulation"/>
    <property type="evidence" value="ECO:0007669"/>
    <property type="project" value="InterPro"/>
</dbReference>